<name>A0ACD4DJI2_9NOCA</name>
<protein>
    <submittedName>
        <fullName evidence="1">ABC transporter substrate-binding protein</fullName>
    </submittedName>
</protein>
<evidence type="ECO:0000313" key="2">
    <source>
        <dbReference type="Proteomes" id="UP001156484"/>
    </source>
</evidence>
<proteinExistence type="predicted"/>
<dbReference type="EMBL" id="CP107551">
    <property type="protein sequence ID" value="UYP20235.1"/>
    <property type="molecule type" value="Genomic_DNA"/>
</dbReference>
<evidence type="ECO:0000313" key="1">
    <source>
        <dbReference type="EMBL" id="UYP20235.1"/>
    </source>
</evidence>
<gene>
    <name evidence="1" type="ORF">OED52_06800</name>
</gene>
<accession>A0ACD4DJI2</accession>
<sequence length="525" mass="54907">MATTLTFAVSGCAGAGGATTASGASSDNQLTMSVPAVPNTLYPLMEPVAAQFAHLPMLSSLLQYEPQERGETVLPGVDQVVAGLAESYELVPEGLVLKLRDATSAAGNPLTAEDVAYTFERAVAVEDSIGKFLMTTGGIDPAEPVTILDEDTVRLNGAVTPLVLFAITYYYPGILDSTVVKEHATADDPWATEWLRTNSANFGPYTVESFQPGERIVYTANENYWEGEPPYDSVVVLSAGAQSPVQLLKSGSADFAARVPGNVYEEMKGVAGFDTYVSPSLSQQVVVLNKKATPALANPDVRRALSMAVDRQLLADTVYSGTAEPAESVLSSSVPGVDGATGKYFSYDLDEAKRLMASTPYADGFELTLTVSAGSAPGVDANSVAIALQSAWKELGVAVQIENIGSASRFSEVQTSSSFEALLTSEAPAAADIAYAMSLLHTAGGPFNYGFDDEPAVNDLVAQAVAQPLGAERTRLGAEAVAAWNETMGSIPLVDTGIAYVAADGTCGLATYPYLAPLAYHLSPC</sequence>
<dbReference type="Proteomes" id="UP001156484">
    <property type="component" value="Chromosome"/>
</dbReference>
<reference evidence="1" key="1">
    <citation type="submission" date="2022-10" db="EMBL/GenBank/DDBJ databases">
        <title>Rhodococcus ferula Z13 complete genome.</title>
        <authorList>
            <person name="Long X."/>
            <person name="Zang M."/>
        </authorList>
    </citation>
    <scope>NUCLEOTIDE SEQUENCE</scope>
    <source>
        <strain evidence="1">Z13</strain>
    </source>
</reference>
<organism evidence="1 2">
    <name type="scientific">Rhodococcus sacchari</name>
    <dbReference type="NCBI Taxonomy" id="2962047"/>
    <lineage>
        <taxon>Bacteria</taxon>
        <taxon>Bacillati</taxon>
        <taxon>Actinomycetota</taxon>
        <taxon>Actinomycetes</taxon>
        <taxon>Mycobacteriales</taxon>
        <taxon>Nocardiaceae</taxon>
        <taxon>Rhodococcus</taxon>
    </lineage>
</organism>
<keyword evidence="2" id="KW-1185">Reference proteome</keyword>